<dbReference type="SUPFAM" id="SSF74853">
    <property type="entry name" value="Lamin A/C globular tail domain"/>
    <property type="match status" value="1"/>
</dbReference>
<dbReference type="Proteomes" id="UP001597419">
    <property type="component" value="Unassembled WGS sequence"/>
</dbReference>
<feature type="signal peptide" evidence="2">
    <location>
        <begin position="1"/>
        <end position="25"/>
    </location>
</feature>
<name>A0ABW5GT23_9PSEU</name>
<feature type="region of interest" description="Disordered" evidence="1">
    <location>
        <begin position="162"/>
        <end position="210"/>
    </location>
</feature>
<gene>
    <name evidence="4" type="ORF">ACFSYJ_35500</name>
</gene>
<sequence>MRRLLSGSAALAILATSFITGAASAAEGTGTEAQPTASSTVVINEISTRGQNGLADQFIELRNVSTRVVDLTGYSLRIYGPSNNLVDTISLPAGLQLQPRDNLGQYAVLVAKNFSGTIQDQTNVVPFNLTGDQAIPSNGGVALVSPTTMKVDGIAFSTGVTSAREGQPAVPESQATEQKNVANARDVLSTDTDNNRVDFSLHQRTPGADN</sequence>
<proteinExistence type="predicted"/>
<evidence type="ECO:0000256" key="2">
    <source>
        <dbReference type="SAM" id="SignalP"/>
    </source>
</evidence>
<accession>A0ABW5GT23</accession>
<evidence type="ECO:0000313" key="4">
    <source>
        <dbReference type="EMBL" id="MFD2463969.1"/>
    </source>
</evidence>
<dbReference type="InterPro" id="IPR001322">
    <property type="entry name" value="Lamin_tail_dom"/>
</dbReference>
<protein>
    <submittedName>
        <fullName evidence="4">Lamin tail domain-containing protein</fullName>
    </submittedName>
</protein>
<keyword evidence="2" id="KW-0732">Signal</keyword>
<comment type="caution">
    <text evidence="4">The sequence shown here is derived from an EMBL/GenBank/DDBJ whole genome shotgun (WGS) entry which is preliminary data.</text>
</comment>
<dbReference type="Gene3D" id="2.60.40.1260">
    <property type="entry name" value="Lamin Tail domain"/>
    <property type="match status" value="1"/>
</dbReference>
<dbReference type="EMBL" id="JBHUKU010000022">
    <property type="protein sequence ID" value="MFD2463969.1"/>
    <property type="molecule type" value="Genomic_DNA"/>
</dbReference>
<organism evidence="4 5">
    <name type="scientific">Amycolatopsis samaneae</name>
    <dbReference type="NCBI Taxonomy" id="664691"/>
    <lineage>
        <taxon>Bacteria</taxon>
        <taxon>Bacillati</taxon>
        <taxon>Actinomycetota</taxon>
        <taxon>Actinomycetes</taxon>
        <taxon>Pseudonocardiales</taxon>
        <taxon>Pseudonocardiaceae</taxon>
        <taxon>Amycolatopsis</taxon>
    </lineage>
</organism>
<dbReference type="PROSITE" id="PS51841">
    <property type="entry name" value="LTD"/>
    <property type="match status" value="1"/>
</dbReference>
<dbReference type="Pfam" id="PF00932">
    <property type="entry name" value="LTD"/>
    <property type="match status" value="1"/>
</dbReference>
<dbReference type="RefSeq" id="WP_345386077.1">
    <property type="nucleotide sequence ID" value="NZ_BAABHG010000001.1"/>
</dbReference>
<dbReference type="InterPro" id="IPR036415">
    <property type="entry name" value="Lamin_tail_dom_sf"/>
</dbReference>
<keyword evidence="5" id="KW-1185">Reference proteome</keyword>
<evidence type="ECO:0000259" key="3">
    <source>
        <dbReference type="PROSITE" id="PS51841"/>
    </source>
</evidence>
<feature type="domain" description="LTD" evidence="3">
    <location>
        <begin position="29"/>
        <end position="169"/>
    </location>
</feature>
<evidence type="ECO:0000256" key="1">
    <source>
        <dbReference type="SAM" id="MobiDB-lite"/>
    </source>
</evidence>
<feature type="chain" id="PRO_5045851628" evidence="2">
    <location>
        <begin position="26"/>
        <end position="210"/>
    </location>
</feature>
<reference evidence="5" key="1">
    <citation type="journal article" date="2019" name="Int. J. Syst. Evol. Microbiol.">
        <title>The Global Catalogue of Microorganisms (GCM) 10K type strain sequencing project: providing services to taxonomists for standard genome sequencing and annotation.</title>
        <authorList>
            <consortium name="The Broad Institute Genomics Platform"/>
            <consortium name="The Broad Institute Genome Sequencing Center for Infectious Disease"/>
            <person name="Wu L."/>
            <person name="Ma J."/>
        </authorList>
    </citation>
    <scope>NUCLEOTIDE SEQUENCE [LARGE SCALE GENOMIC DNA]</scope>
    <source>
        <strain evidence="5">CGMCC 4.7643</strain>
    </source>
</reference>
<evidence type="ECO:0000313" key="5">
    <source>
        <dbReference type="Proteomes" id="UP001597419"/>
    </source>
</evidence>